<dbReference type="SUPFAM" id="SSF52047">
    <property type="entry name" value="RNI-like"/>
    <property type="match status" value="1"/>
</dbReference>
<reference evidence="1 2" key="1">
    <citation type="submission" date="2020-01" db="EMBL/GenBank/DDBJ databases">
        <authorList>
            <person name="Gupta K D."/>
        </authorList>
    </citation>
    <scope>NUCLEOTIDE SEQUENCE [LARGE SCALE GENOMIC DNA]</scope>
</reference>
<dbReference type="EMBL" id="CACVBS010000073">
    <property type="protein sequence ID" value="CAA7269027.1"/>
    <property type="molecule type" value="Genomic_DNA"/>
</dbReference>
<dbReference type="Proteomes" id="UP000467700">
    <property type="component" value="Unassembled WGS sequence"/>
</dbReference>
<evidence type="ECO:0000313" key="1">
    <source>
        <dbReference type="EMBL" id="CAA7269027.1"/>
    </source>
</evidence>
<evidence type="ECO:0000313" key="2">
    <source>
        <dbReference type="Proteomes" id="UP000467700"/>
    </source>
</evidence>
<proteinExistence type="predicted"/>
<comment type="caution">
    <text evidence="1">The sequence shown here is derived from an EMBL/GenBank/DDBJ whole genome shotgun (WGS) entry which is preliminary data.</text>
</comment>
<sequence>MVMTSDTERRKVPPRTQSASPILQISPDILCLIITSLASSEDERNPRFLDTLRLLSTVCHDWRKAIHIFDDLWGRFLDVTKGSSSWKVIHLARTQSAPLHLLTSRQLESTDTESCEFVRMLLATKAFRIHVIAFDLVEVAGIKDFWGHLSHQPFPNLRYFDVVTLDEYDDATKPRPFSFFNKQAPKLEHFIVRGCFLAPWLNAEIFSNLRTLDMADSYWNHGYSLQMWLCALTHMQRLEELSLNDAFLDVEGQQLEKMTPGLQSCPLVRLPRLRKLRLWQCLFASTVVLSKIVPEVGCSVEVLVHVQPNSIPKAGKSDTLMASLYSEYLSTAAICWGKQRPTRCFIQMYYYKYRFLLLAPVGESTDEILLDLKVAWEPEDEGYNESGFHRVLWEMGFIFSRFSTSLLASVTPTGSLMGDPLVAFMQKFPNVREICGSPDSLAVVKRLLRISINTDRRGKPLPCPLLERMTTCSDACQRVGQSLVWYKDRQECTKQGIRRREGS</sequence>
<dbReference type="AlphaFoldDB" id="A0A8S0WRL7"/>
<organism evidence="1 2">
    <name type="scientific">Cyclocybe aegerita</name>
    <name type="common">Black poplar mushroom</name>
    <name type="synonym">Agrocybe aegerita</name>
    <dbReference type="NCBI Taxonomy" id="1973307"/>
    <lineage>
        <taxon>Eukaryota</taxon>
        <taxon>Fungi</taxon>
        <taxon>Dikarya</taxon>
        <taxon>Basidiomycota</taxon>
        <taxon>Agaricomycotina</taxon>
        <taxon>Agaricomycetes</taxon>
        <taxon>Agaricomycetidae</taxon>
        <taxon>Agaricales</taxon>
        <taxon>Agaricineae</taxon>
        <taxon>Bolbitiaceae</taxon>
        <taxon>Cyclocybe</taxon>
    </lineage>
</organism>
<dbReference type="Gene3D" id="3.80.10.10">
    <property type="entry name" value="Ribonuclease Inhibitor"/>
    <property type="match status" value="1"/>
</dbReference>
<protein>
    <recommendedName>
        <fullName evidence="3">F-box domain-containing protein</fullName>
    </recommendedName>
</protein>
<gene>
    <name evidence="1" type="ORF">AAE3_LOCUS11256</name>
</gene>
<dbReference type="InterPro" id="IPR032675">
    <property type="entry name" value="LRR_dom_sf"/>
</dbReference>
<keyword evidence="2" id="KW-1185">Reference proteome</keyword>
<evidence type="ECO:0008006" key="3">
    <source>
        <dbReference type="Google" id="ProtNLM"/>
    </source>
</evidence>
<name>A0A8S0WRL7_CYCAE</name>
<accession>A0A8S0WRL7</accession>